<evidence type="ECO:0000313" key="2">
    <source>
        <dbReference type="Proteomes" id="UP000541352"/>
    </source>
</evidence>
<dbReference type="RefSeq" id="WP_221225777.1">
    <property type="nucleotide sequence ID" value="NZ_JACIBY010000029.1"/>
</dbReference>
<name>A0A7W6EUB4_9BACT</name>
<keyword evidence="2" id="KW-1185">Reference proteome</keyword>
<comment type="caution">
    <text evidence="1">The sequence shown here is derived from an EMBL/GenBank/DDBJ whole genome shotgun (WGS) entry which is preliminary data.</text>
</comment>
<gene>
    <name evidence="1" type="ORF">FHS57_006252</name>
</gene>
<dbReference type="Proteomes" id="UP000541352">
    <property type="component" value="Unassembled WGS sequence"/>
</dbReference>
<protein>
    <recommendedName>
        <fullName evidence="3">DUF1353 domain-containing protein</fullName>
    </recommendedName>
</protein>
<dbReference type="Pfam" id="PF07087">
    <property type="entry name" value="DUF1353"/>
    <property type="match status" value="1"/>
</dbReference>
<reference evidence="1 2" key="1">
    <citation type="submission" date="2020-08" db="EMBL/GenBank/DDBJ databases">
        <title>Genomic Encyclopedia of Type Strains, Phase IV (KMG-IV): sequencing the most valuable type-strain genomes for metagenomic binning, comparative biology and taxonomic classification.</title>
        <authorList>
            <person name="Goeker M."/>
        </authorList>
    </citation>
    <scope>NUCLEOTIDE SEQUENCE [LARGE SCALE GENOMIC DNA]</scope>
    <source>
        <strain evidence="1 2">DSM 17976</strain>
    </source>
</reference>
<evidence type="ECO:0008006" key="3">
    <source>
        <dbReference type="Google" id="ProtNLM"/>
    </source>
</evidence>
<organism evidence="1 2">
    <name type="scientific">Runella defluvii</name>
    <dbReference type="NCBI Taxonomy" id="370973"/>
    <lineage>
        <taxon>Bacteria</taxon>
        <taxon>Pseudomonadati</taxon>
        <taxon>Bacteroidota</taxon>
        <taxon>Cytophagia</taxon>
        <taxon>Cytophagales</taxon>
        <taxon>Spirosomataceae</taxon>
        <taxon>Runella</taxon>
    </lineage>
</organism>
<sequence length="145" mass="17225">MKQPPIRHLLDAPRDDWYVVEEQIVFAWNELGYVTIPDGYVTDGCSVPKPLWGIFPPMGAFLVPGLIHDYLYESKEIEVEKGEKRYVYRFTRKDADAYFLKLLHLYSPKTRRRNYIRYLVVRAFGKAYWKKAKLVNLSNYQRAFP</sequence>
<dbReference type="EMBL" id="JACIBY010000029">
    <property type="protein sequence ID" value="MBB3842221.1"/>
    <property type="molecule type" value="Genomic_DNA"/>
</dbReference>
<dbReference type="AlphaFoldDB" id="A0A7W6EUB4"/>
<accession>A0A7W6EUB4</accession>
<proteinExistence type="predicted"/>
<evidence type="ECO:0000313" key="1">
    <source>
        <dbReference type="EMBL" id="MBB3842221.1"/>
    </source>
</evidence>
<dbReference type="InterPro" id="IPR010767">
    <property type="entry name" value="Phage_CGC-2007_Cje0229"/>
</dbReference>